<evidence type="ECO:0000313" key="3">
    <source>
        <dbReference type="Proteomes" id="UP000748752"/>
    </source>
</evidence>
<evidence type="ECO:0000313" key="2">
    <source>
        <dbReference type="EMBL" id="MBK1630344.1"/>
    </source>
</evidence>
<dbReference type="EMBL" id="NRRV01000011">
    <property type="protein sequence ID" value="MBK1630344.1"/>
    <property type="molecule type" value="Genomic_DNA"/>
</dbReference>
<protein>
    <submittedName>
        <fullName evidence="2">Protein-S-isoprenylcysteine methyltransferase</fullName>
    </submittedName>
</protein>
<keyword evidence="2" id="KW-0808">Transferase</keyword>
<comment type="caution">
    <text evidence="2">The sequence shown here is derived from an EMBL/GenBank/DDBJ whole genome shotgun (WGS) entry which is preliminary data.</text>
</comment>
<feature type="transmembrane region" description="Helical" evidence="1">
    <location>
        <begin position="106"/>
        <end position="133"/>
    </location>
</feature>
<keyword evidence="1" id="KW-0812">Transmembrane</keyword>
<name>A0ABS1CEL8_9GAMM</name>
<sequence>MAGDTGEKRGFGQRGEILVAIQFALMIGFALLPVWQPFMGADAMDASGALRGWLAAPFAVLALIFGAFGSVHIRDYLTPLPYPVDHNQLVQHGVYAMVRHPLYASLLFAGAAWTVFNLSLSHLLGLVVAFLFFNYKAGKEEAWLTERHPEYSDYAQRVKKFIPFVY</sequence>
<reference evidence="2 3" key="1">
    <citation type="journal article" date="2020" name="Microorganisms">
        <title>Osmotic Adaptation and Compatible Solute Biosynthesis of Phototrophic Bacteria as Revealed from Genome Analyses.</title>
        <authorList>
            <person name="Imhoff J.F."/>
            <person name="Rahn T."/>
            <person name="Kunzel S."/>
            <person name="Keller A."/>
            <person name="Neulinger S.C."/>
        </authorList>
    </citation>
    <scope>NUCLEOTIDE SEQUENCE [LARGE SCALE GENOMIC DNA]</scope>
    <source>
        <strain evidence="2 3">DSM 6210</strain>
    </source>
</reference>
<dbReference type="Proteomes" id="UP000748752">
    <property type="component" value="Unassembled WGS sequence"/>
</dbReference>
<dbReference type="GO" id="GO:0032259">
    <property type="term" value="P:methylation"/>
    <property type="evidence" value="ECO:0007669"/>
    <property type="project" value="UniProtKB-KW"/>
</dbReference>
<keyword evidence="1" id="KW-1133">Transmembrane helix</keyword>
<dbReference type="RefSeq" id="WP_200235100.1">
    <property type="nucleotide sequence ID" value="NZ_NRRV01000011.1"/>
</dbReference>
<dbReference type="PANTHER" id="PTHR12714:SF24">
    <property type="entry name" value="SLR1182 PROTEIN"/>
    <property type="match status" value="1"/>
</dbReference>
<dbReference type="Gene3D" id="1.20.120.1630">
    <property type="match status" value="1"/>
</dbReference>
<keyword evidence="3" id="KW-1185">Reference proteome</keyword>
<keyword evidence="1" id="KW-0472">Membrane</keyword>
<evidence type="ECO:0000256" key="1">
    <source>
        <dbReference type="SAM" id="Phobius"/>
    </source>
</evidence>
<feature type="transmembrane region" description="Helical" evidence="1">
    <location>
        <begin position="50"/>
        <end position="73"/>
    </location>
</feature>
<dbReference type="GO" id="GO:0008168">
    <property type="term" value="F:methyltransferase activity"/>
    <property type="evidence" value="ECO:0007669"/>
    <property type="project" value="UniProtKB-KW"/>
</dbReference>
<keyword evidence="2" id="KW-0489">Methyltransferase</keyword>
<accession>A0ABS1CEL8</accession>
<proteinExistence type="predicted"/>
<dbReference type="PANTHER" id="PTHR12714">
    <property type="entry name" value="PROTEIN-S ISOPRENYLCYSTEINE O-METHYLTRANSFERASE"/>
    <property type="match status" value="1"/>
</dbReference>
<organism evidence="2 3">
    <name type="scientific">Thiohalocapsa halophila</name>
    <dbReference type="NCBI Taxonomy" id="69359"/>
    <lineage>
        <taxon>Bacteria</taxon>
        <taxon>Pseudomonadati</taxon>
        <taxon>Pseudomonadota</taxon>
        <taxon>Gammaproteobacteria</taxon>
        <taxon>Chromatiales</taxon>
        <taxon>Chromatiaceae</taxon>
        <taxon>Thiohalocapsa</taxon>
    </lineage>
</organism>
<feature type="transmembrane region" description="Helical" evidence="1">
    <location>
        <begin position="17"/>
        <end position="38"/>
    </location>
</feature>
<gene>
    <name evidence="2" type="ORF">CKO31_06190</name>
</gene>